<name>A0A4Z2GDM8_9TELE</name>
<reference evidence="1 2" key="1">
    <citation type="submission" date="2019-03" db="EMBL/GenBank/DDBJ databases">
        <title>First draft genome of Liparis tanakae, snailfish: a comprehensive survey of snailfish specific genes.</title>
        <authorList>
            <person name="Kim W."/>
            <person name="Song I."/>
            <person name="Jeong J.-H."/>
            <person name="Kim D."/>
            <person name="Kim S."/>
            <person name="Ryu S."/>
            <person name="Song J.Y."/>
            <person name="Lee S.K."/>
        </authorList>
    </citation>
    <scope>NUCLEOTIDE SEQUENCE [LARGE SCALE GENOMIC DNA]</scope>
    <source>
        <tissue evidence="1">Muscle</tissue>
    </source>
</reference>
<dbReference type="AlphaFoldDB" id="A0A4Z2GDM8"/>
<evidence type="ECO:0000313" key="1">
    <source>
        <dbReference type="EMBL" id="TNN51235.1"/>
    </source>
</evidence>
<accession>A0A4Z2GDM8</accession>
<sequence>MRVDLVSASLYTDGEQQMMMVVRQFPPRESCRIRVILLSRYGTSTRYSFPDSFSSVSMFSCLMLMRKMLWLRELCSFMSGGGARRKDVLVHGVDVVEDVSGDPGDDPHLTRVVKTPLEQVDVRPQSSPEFLRGERQQVTLAPSAEASAVLVPPSLGP</sequence>
<protein>
    <submittedName>
        <fullName evidence="1">Uncharacterized protein</fullName>
    </submittedName>
</protein>
<dbReference type="EMBL" id="SRLO01000589">
    <property type="protein sequence ID" value="TNN51235.1"/>
    <property type="molecule type" value="Genomic_DNA"/>
</dbReference>
<proteinExistence type="predicted"/>
<dbReference type="Proteomes" id="UP000314294">
    <property type="component" value="Unassembled WGS sequence"/>
</dbReference>
<dbReference type="OrthoDB" id="8963874at2759"/>
<comment type="caution">
    <text evidence="1">The sequence shown here is derived from an EMBL/GenBank/DDBJ whole genome shotgun (WGS) entry which is preliminary data.</text>
</comment>
<evidence type="ECO:0000313" key="2">
    <source>
        <dbReference type="Proteomes" id="UP000314294"/>
    </source>
</evidence>
<organism evidence="1 2">
    <name type="scientific">Liparis tanakae</name>
    <name type="common">Tanaka's snailfish</name>
    <dbReference type="NCBI Taxonomy" id="230148"/>
    <lineage>
        <taxon>Eukaryota</taxon>
        <taxon>Metazoa</taxon>
        <taxon>Chordata</taxon>
        <taxon>Craniata</taxon>
        <taxon>Vertebrata</taxon>
        <taxon>Euteleostomi</taxon>
        <taxon>Actinopterygii</taxon>
        <taxon>Neopterygii</taxon>
        <taxon>Teleostei</taxon>
        <taxon>Neoteleostei</taxon>
        <taxon>Acanthomorphata</taxon>
        <taxon>Eupercaria</taxon>
        <taxon>Perciformes</taxon>
        <taxon>Cottioidei</taxon>
        <taxon>Cottales</taxon>
        <taxon>Liparidae</taxon>
        <taxon>Liparis</taxon>
    </lineage>
</organism>
<keyword evidence="2" id="KW-1185">Reference proteome</keyword>
<gene>
    <name evidence="1" type="ORF">EYF80_038555</name>
</gene>